<dbReference type="InterPro" id="IPR055259">
    <property type="entry name" value="YkvP/CgeB_Glyco_trans-like"/>
</dbReference>
<keyword evidence="3" id="KW-1185">Reference proteome</keyword>
<evidence type="ECO:0000259" key="1">
    <source>
        <dbReference type="Pfam" id="PF13524"/>
    </source>
</evidence>
<dbReference type="Pfam" id="PF13524">
    <property type="entry name" value="Glyco_trans_1_2"/>
    <property type="match status" value="1"/>
</dbReference>
<comment type="caution">
    <text evidence="2">The sequence shown here is derived from an EMBL/GenBank/DDBJ whole genome shotgun (WGS) entry which is preliminary data.</text>
</comment>
<accession>A0AAJ0U0K2</accession>
<name>A0AAJ0U0K2_9GAMM</name>
<dbReference type="RefSeq" id="WP_200343877.1">
    <property type="nucleotide sequence ID" value="NZ_NRSJ01000001.1"/>
</dbReference>
<protein>
    <recommendedName>
        <fullName evidence="1">Spore protein YkvP/CgeB glycosyl transferase-like domain-containing protein</fullName>
    </recommendedName>
</protein>
<organism evidence="2 3">
    <name type="scientific">Halochromatium glycolicum</name>
    <dbReference type="NCBI Taxonomy" id="85075"/>
    <lineage>
        <taxon>Bacteria</taxon>
        <taxon>Pseudomonadati</taxon>
        <taxon>Pseudomonadota</taxon>
        <taxon>Gammaproteobacteria</taxon>
        <taxon>Chromatiales</taxon>
        <taxon>Chromatiaceae</taxon>
        <taxon>Halochromatium</taxon>
    </lineage>
</organism>
<sequence length="387" mass="43935">MNILHYCAHAGGFIYDWHQFHMVDELRRAGHDVHYLNPVAVLGRTGSSADYSQVLLDEIAAPTSGADRYDLLFATATDDTIVPDAIDEARRRGLVAVNLSTDDYSHPFRVARVASRFDLNWSTVRENLAIIQGYGARVITMPWGANPHVFKPGSGPADRVIGFIGTTYGARARNIAYLQQAGLPVRVHGRSPDEYYQTDGKGSNPIARAIANFPESWQRFRHGIRFPAGRQCMLSLLWRSIQELPGHLPEQRLDNSRIEYMPGPPFEGMSAALSRMALSLGSIELCSTYVFRQPLLFIRLREFEVAMSGGVHLVNRFPELEEYFEPDREMLFYGSAEELVDKAGFYLRPEQDAERRRIGERARLRSEAEHTWLARFRRIGKMLDLTF</sequence>
<proteinExistence type="predicted"/>
<reference evidence="2" key="2">
    <citation type="journal article" date="2020" name="Microorganisms">
        <title>Osmotic Adaptation and Compatible Solute Biosynthesis of Phototrophic Bacteria as Revealed from Genome Analyses.</title>
        <authorList>
            <person name="Imhoff J.F."/>
            <person name="Rahn T."/>
            <person name="Kunzel S."/>
            <person name="Keller A."/>
            <person name="Neulinger S.C."/>
        </authorList>
    </citation>
    <scope>NUCLEOTIDE SEQUENCE</scope>
    <source>
        <strain evidence="2">DSM 11080</strain>
    </source>
</reference>
<dbReference type="AlphaFoldDB" id="A0AAJ0U0K2"/>
<dbReference type="Proteomes" id="UP001296776">
    <property type="component" value="Unassembled WGS sequence"/>
</dbReference>
<dbReference type="EMBL" id="NRSJ01000001">
    <property type="protein sequence ID" value="MBK1703166.1"/>
    <property type="molecule type" value="Genomic_DNA"/>
</dbReference>
<gene>
    <name evidence="2" type="ORF">CKO40_01020</name>
</gene>
<evidence type="ECO:0000313" key="3">
    <source>
        <dbReference type="Proteomes" id="UP001296776"/>
    </source>
</evidence>
<feature type="domain" description="Spore protein YkvP/CgeB glycosyl transferase-like" evidence="1">
    <location>
        <begin position="296"/>
        <end position="379"/>
    </location>
</feature>
<reference evidence="2" key="1">
    <citation type="submission" date="2017-08" db="EMBL/GenBank/DDBJ databases">
        <authorList>
            <person name="Imhoff J.F."/>
            <person name="Rahn T."/>
            <person name="Kuenzel S."/>
            <person name="Neulinger S.C."/>
        </authorList>
    </citation>
    <scope>NUCLEOTIDE SEQUENCE</scope>
    <source>
        <strain evidence="2">DSM 11080</strain>
    </source>
</reference>
<evidence type="ECO:0000313" key="2">
    <source>
        <dbReference type="EMBL" id="MBK1703166.1"/>
    </source>
</evidence>